<evidence type="ECO:0000259" key="7">
    <source>
        <dbReference type="PROSITE" id="PS50026"/>
    </source>
</evidence>
<dbReference type="CDD" id="cd00054">
    <property type="entry name" value="EGF_CA"/>
    <property type="match status" value="1"/>
</dbReference>
<dbReference type="AlphaFoldDB" id="A0AAV4MM46"/>
<evidence type="ECO:0000313" key="8">
    <source>
        <dbReference type="EMBL" id="GIX73086.1"/>
    </source>
</evidence>
<proteinExistence type="predicted"/>
<feature type="domain" description="EGF-like" evidence="7">
    <location>
        <begin position="117"/>
        <end position="154"/>
    </location>
</feature>
<dbReference type="EMBL" id="BPLR01002373">
    <property type="protein sequence ID" value="GIX73086.1"/>
    <property type="molecule type" value="Genomic_DNA"/>
</dbReference>
<dbReference type="GO" id="GO:0005509">
    <property type="term" value="F:calcium ion binding"/>
    <property type="evidence" value="ECO:0007669"/>
    <property type="project" value="InterPro"/>
</dbReference>
<protein>
    <recommendedName>
        <fullName evidence="7">EGF-like domain-containing protein</fullName>
    </recommendedName>
</protein>
<gene>
    <name evidence="8" type="primary">AVEN_70756_1</name>
    <name evidence="8" type="ORF">CEXT_401041</name>
</gene>
<dbReference type="InterPro" id="IPR052235">
    <property type="entry name" value="Nephronectin_domain"/>
</dbReference>
<keyword evidence="4 5" id="KW-1015">Disulfide bond</keyword>
<dbReference type="Pfam" id="PF07645">
    <property type="entry name" value="EGF_CA"/>
    <property type="match status" value="1"/>
</dbReference>
<keyword evidence="6" id="KW-0472">Membrane</keyword>
<keyword evidence="1 5" id="KW-0245">EGF-like domain</keyword>
<dbReference type="InterPro" id="IPR049883">
    <property type="entry name" value="NOTCH1_EGF-like"/>
</dbReference>
<keyword evidence="6" id="KW-1133">Transmembrane helix</keyword>
<dbReference type="PANTHER" id="PTHR24050">
    <property type="entry name" value="PA14 DOMAIN-CONTAINING PROTEIN"/>
    <property type="match status" value="1"/>
</dbReference>
<dbReference type="InterPro" id="IPR000742">
    <property type="entry name" value="EGF"/>
</dbReference>
<evidence type="ECO:0000256" key="6">
    <source>
        <dbReference type="SAM" id="Phobius"/>
    </source>
</evidence>
<keyword evidence="6" id="KW-0812">Transmembrane</keyword>
<evidence type="ECO:0000313" key="9">
    <source>
        <dbReference type="Proteomes" id="UP001054945"/>
    </source>
</evidence>
<comment type="caution">
    <text evidence="8">The sequence shown here is derived from an EMBL/GenBank/DDBJ whole genome shotgun (WGS) entry which is preliminary data.</text>
</comment>
<accession>A0AAV4MM46</accession>
<evidence type="ECO:0000256" key="2">
    <source>
        <dbReference type="ARBA" id="ARBA00022729"/>
    </source>
</evidence>
<reference evidence="8 9" key="1">
    <citation type="submission" date="2021-06" db="EMBL/GenBank/DDBJ databases">
        <title>Caerostris extrusa draft genome.</title>
        <authorList>
            <person name="Kono N."/>
            <person name="Arakawa K."/>
        </authorList>
    </citation>
    <scope>NUCLEOTIDE SEQUENCE [LARGE SCALE GENOMIC DNA]</scope>
</reference>
<dbReference type="InterPro" id="IPR018097">
    <property type="entry name" value="EGF_Ca-bd_CS"/>
</dbReference>
<dbReference type="SUPFAM" id="SSF57196">
    <property type="entry name" value="EGF/Laminin"/>
    <property type="match status" value="1"/>
</dbReference>
<dbReference type="PROSITE" id="PS00010">
    <property type="entry name" value="ASX_HYDROXYL"/>
    <property type="match status" value="1"/>
</dbReference>
<dbReference type="InterPro" id="IPR000152">
    <property type="entry name" value="EGF-type_Asp/Asn_hydroxyl_site"/>
</dbReference>
<feature type="transmembrane region" description="Helical" evidence="6">
    <location>
        <begin position="213"/>
        <end position="233"/>
    </location>
</feature>
<evidence type="ECO:0000256" key="1">
    <source>
        <dbReference type="ARBA" id="ARBA00022536"/>
    </source>
</evidence>
<sequence length="247" mass="27974">IVDKILKCLVEVQFKSNPEDQVKLITDASSCLSSDKNTCFIPPSLLLDKKNFKSDTFAETDPCRDDLHQLNCGPNTECKRIEGKGFNYECTCSPGFESFFIYRPLTDPTTVIHRCTDINECLQQKACPNRTRCVNTYGGYECLCLDGFRPPTVKSDPKISNCVEVCDSKVCKHGKCEIFGTAYRCWCNDGYTGRDCGQEKEKESDEGDNGMKIATIILAVLNVPLIIIVVFLIHRYYVLKRYYEETS</sequence>
<dbReference type="SMART" id="SM00179">
    <property type="entry name" value="EGF_CA"/>
    <property type="match status" value="2"/>
</dbReference>
<dbReference type="FunFam" id="2.10.25.10:FF:000038">
    <property type="entry name" value="Fibrillin 2"/>
    <property type="match status" value="1"/>
</dbReference>
<comment type="caution">
    <text evidence="5">Lacks conserved residue(s) required for the propagation of feature annotation.</text>
</comment>
<keyword evidence="9" id="KW-1185">Reference proteome</keyword>
<dbReference type="PROSITE" id="PS01187">
    <property type="entry name" value="EGF_CA"/>
    <property type="match status" value="1"/>
</dbReference>
<dbReference type="PROSITE" id="PS01186">
    <property type="entry name" value="EGF_2"/>
    <property type="match status" value="1"/>
</dbReference>
<dbReference type="Proteomes" id="UP001054945">
    <property type="component" value="Unassembled WGS sequence"/>
</dbReference>
<evidence type="ECO:0000256" key="3">
    <source>
        <dbReference type="ARBA" id="ARBA00022737"/>
    </source>
</evidence>
<evidence type="ECO:0000256" key="4">
    <source>
        <dbReference type="ARBA" id="ARBA00023157"/>
    </source>
</evidence>
<name>A0AAV4MM46_CAEEX</name>
<dbReference type="SMART" id="SM00181">
    <property type="entry name" value="EGF"/>
    <property type="match status" value="3"/>
</dbReference>
<dbReference type="PROSITE" id="PS00022">
    <property type="entry name" value="EGF_1"/>
    <property type="match status" value="1"/>
</dbReference>
<evidence type="ECO:0000256" key="5">
    <source>
        <dbReference type="PROSITE-ProRule" id="PRU00076"/>
    </source>
</evidence>
<feature type="domain" description="EGF-like" evidence="7">
    <location>
        <begin position="167"/>
        <end position="197"/>
    </location>
</feature>
<dbReference type="Gene3D" id="2.10.25.10">
    <property type="entry name" value="Laminin"/>
    <property type="match status" value="2"/>
</dbReference>
<keyword evidence="3" id="KW-0677">Repeat</keyword>
<feature type="non-terminal residue" evidence="8">
    <location>
        <position position="1"/>
    </location>
</feature>
<dbReference type="PROSITE" id="PS50026">
    <property type="entry name" value="EGF_3"/>
    <property type="match status" value="2"/>
</dbReference>
<feature type="disulfide bond" evidence="5">
    <location>
        <begin position="187"/>
        <end position="196"/>
    </location>
</feature>
<keyword evidence="2" id="KW-0732">Signal</keyword>
<dbReference type="PANTHER" id="PTHR24050:SF28">
    <property type="entry name" value="UROMODULIN-LIKE"/>
    <property type="match status" value="1"/>
</dbReference>
<organism evidence="8 9">
    <name type="scientific">Caerostris extrusa</name>
    <name type="common">Bark spider</name>
    <name type="synonym">Caerostris bankana</name>
    <dbReference type="NCBI Taxonomy" id="172846"/>
    <lineage>
        <taxon>Eukaryota</taxon>
        <taxon>Metazoa</taxon>
        <taxon>Ecdysozoa</taxon>
        <taxon>Arthropoda</taxon>
        <taxon>Chelicerata</taxon>
        <taxon>Arachnida</taxon>
        <taxon>Araneae</taxon>
        <taxon>Araneomorphae</taxon>
        <taxon>Entelegynae</taxon>
        <taxon>Araneoidea</taxon>
        <taxon>Araneidae</taxon>
        <taxon>Caerostris</taxon>
    </lineage>
</organism>
<dbReference type="InterPro" id="IPR001881">
    <property type="entry name" value="EGF-like_Ca-bd_dom"/>
</dbReference>